<sequence>MLNSSYNSTIPMIFPTNINYTLPESDQVTGQNAFLFFIDCLVYGSVVALMGLALLASLRDAKRADMEADLEGQGFESFVWEFPEDGDPELPPYEPYDTSSFTSASTPPSYEYAFSIPPSTRREQE</sequence>
<dbReference type="EMBL" id="MU006780">
    <property type="protein sequence ID" value="KAF2643212.1"/>
    <property type="molecule type" value="Genomic_DNA"/>
</dbReference>
<dbReference type="Proteomes" id="UP000799753">
    <property type="component" value="Unassembled WGS sequence"/>
</dbReference>
<evidence type="ECO:0000256" key="1">
    <source>
        <dbReference type="SAM" id="MobiDB-lite"/>
    </source>
</evidence>
<keyword evidence="2" id="KW-0472">Membrane</keyword>
<name>A0A6A6S7M6_9PLEO</name>
<protein>
    <submittedName>
        <fullName evidence="3">Uncharacterized protein</fullName>
    </submittedName>
</protein>
<organism evidence="3 4">
    <name type="scientific">Massarina eburnea CBS 473.64</name>
    <dbReference type="NCBI Taxonomy" id="1395130"/>
    <lineage>
        <taxon>Eukaryota</taxon>
        <taxon>Fungi</taxon>
        <taxon>Dikarya</taxon>
        <taxon>Ascomycota</taxon>
        <taxon>Pezizomycotina</taxon>
        <taxon>Dothideomycetes</taxon>
        <taxon>Pleosporomycetidae</taxon>
        <taxon>Pleosporales</taxon>
        <taxon>Massarineae</taxon>
        <taxon>Massarinaceae</taxon>
        <taxon>Massarina</taxon>
    </lineage>
</organism>
<feature type="transmembrane region" description="Helical" evidence="2">
    <location>
        <begin position="33"/>
        <end position="56"/>
    </location>
</feature>
<proteinExistence type="predicted"/>
<dbReference type="AlphaFoldDB" id="A0A6A6S7M6"/>
<keyword evidence="2" id="KW-1133">Transmembrane helix</keyword>
<feature type="region of interest" description="Disordered" evidence="1">
    <location>
        <begin position="85"/>
        <end position="125"/>
    </location>
</feature>
<accession>A0A6A6S7M6</accession>
<evidence type="ECO:0000256" key="2">
    <source>
        <dbReference type="SAM" id="Phobius"/>
    </source>
</evidence>
<reference evidence="3" key="1">
    <citation type="journal article" date="2020" name="Stud. Mycol.">
        <title>101 Dothideomycetes genomes: a test case for predicting lifestyles and emergence of pathogens.</title>
        <authorList>
            <person name="Haridas S."/>
            <person name="Albert R."/>
            <person name="Binder M."/>
            <person name="Bloem J."/>
            <person name="Labutti K."/>
            <person name="Salamov A."/>
            <person name="Andreopoulos B."/>
            <person name="Baker S."/>
            <person name="Barry K."/>
            <person name="Bills G."/>
            <person name="Bluhm B."/>
            <person name="Cannon C."/>
            <person name="Castanera R."/>
            <person name="Culley D."/>
            <person name="Daum C."/>
            <person name="Ezra D."/>
            <person name="Gonzalez J."/>
            <person name="Henrissat B."/>
            <person name="Kuo A."/>
            <person name="Liang C."/>
            <person name="Lipzen A."/>
            <person name="Lutzoni F."/>
            <person name="Magnuson J."/>
            <person name="Mondo S."/>
            <person name="Nolan M."/>
            <person name="Ohm R."/>
            <person name="Pangilinan J."/>
            <person name="Park H.-J."/>
            <person name="Ramirez L."/>
            <person name="Alfaro M."/>
            <person name="Sun H."/>
            <person name="Tritt A."/>
            <person name="Yoshinaga Y."/>
            <person name="Zwiers L.-H."/>
            <person name="Turgeon B."/>
            <person name="Goodwin S."/>
            <person name="Spatafora J."/>
            <person name="Crous P."/>
            <person name="Grigoriev I."/>
        </authorList>
    </citation>
    <scope>NUCLEOTIDE SEQUENCE</scope>
    <source>
        <strain evidence="3">CBS 473.64</strain>
    </source>
</reference>
<gene>
    <name evidence="3" type="ORF">P280DRAFT_478033</name>
</gene>
<evidence type="ECO:0000313" key="4">
    <source>
        <dbReference type="Proteomes" id="UP000799753"/>
    </source>
</evidence>
<keyword evidence="4" id="KW-1185">Reference proteome</keyword>
<keyword evidence="2" id="KW-0812">Transmembrane</keyword>
<evidence type="ECO:0000313" key="3">
    <source>
        <dbReference type="EMBL" id="KAF2643212.1"/>
    </source>
</evidence>
<feature type="compositionally biased region" description="Low complexity" evidence="1">
    <location>
        <begin position="98"/>
        <end position="109"/>
    </location>
</feature>